<comment type="caution">
    <text evidence="1">The sequence shown here is derived from an EMBL/GenBank/DDBJ whole genome shotgun (WGS) entry which is preliminary data.</text>
</comment>
<evidence type="ECO:0000313" key="1">
    <source>
        <dbReference type="EMBL" id="GEP72025.1"/>
    </source>
</evidence>
<gene>
    <name evidence="1" type="ORF">LRA02_08930</name>
</gene>
<evidence type="ECO:0000313" key="2">
    <source>
        <dbReference type="Proteomes" id="UP000321569"/>
    </source>
</evidence>
<organism evidence="1 2">
    <name type="scientific">Lentilactobacillus rapi</name>
    <dbReference type="NCBI Taxonomy" id="481723"/>
    <lineage>
        <taxon>Bacteria</taxon>
        <taxon>Bacillati</taxon>
        <taxon>Bacillota</taxon>
        <taxon>Bacilli</taxon>
        <taxon>Lactobacillales</taxon>
        <taxon>Lactobacillaceae</taxon>
        <taxon>Lentilactobacillus</taxon>
    </lineage>
</organism>
<dbReference type="RefSeq" id="WP_054747986.1">
    <property type="nucleotide sequence ID" value="NZ_BKAM01000007.1"/>
</dbReference>
<reference evidence="1 2" key="1">
    <citation type="submission" date="2019-07" db="EMBL/GenBank/DDBJ databases">
        <title>Whole genome shotgun sequence of Lactobacillus rapi NBRC 109618.</title>
        <authorList>
            <person name="Hosoyama A."/>
            <person name="Uohara A."/>
            <person name="Ohji S."/>
            <person name="Ichikawa N."/>
        </authorList>
    </citation>
    <scope>NUCLEOTIDE SEQUENCE [LARGE SCALE GENOMIC DNA]</scope>
    <source>
        <strain evidence="1 2">NBRC 109618</strain>
    </source>
</reference>
<sequence length="117" mass="12933">MDNQPDTDQYTKLKALSPRFVNESDEVLGIWIDLATPIVAGYGFPPAQIEYATLLYAAHIGTQLLNTRSSGVTTETMGPLSRSFSTDSVTDKDDPFLDLFNRLLTQLGLGNNEVLFF</sequence>
<dbReference type="STRING" id="1423795.FD12_GL001399"/>
<dbReference type="Pfam" id="PF13262">
    <property type="entry name" value="DUF4054"/>
    <property type="match status" value="1"/>
</dbReference>
<name>A0A512PLF2_9LACO</name>
<dbReference type="EMBL" id="BKAM01000007">
    <property type="protein sequence ID" value="GEP72025.1"/>
    <property type="molecule type" value="Genomic_DNA"/>
</dbReference>
<proteinExistence type="predicted"/>
<accession>A0A512PLF2</accession>
<dbReference type="Proteomes" id="UP000321569">
    <property type="component" value="Unassembled WGS sequence"/>
</dbReference>
<dbReference type="AlphaFoldDB" id="A0A512PLF2"/>
<protein>
    <recommendedName>
        <fullName evidence="3">DUF4054 domain-containing protein</fullName>
    </recommendedName>
</protein>
<dbReference type="InterPro" id="IPR025127">
    <property type="entry name" value="DUF4054"/>
</dbReference>
<evidence type="ECO:0008006" key="3">
    <source>
        <dbReference type="Google" id="ProtNLM"/>
    </source>
</evidence>